<accession>A0A1G9WTG8</accession>
<name>A0A1G9WTG8_9ACTN</name>
<dbReference type="RefSeq" id="WP_175479612.1">
    <property type="nucleotide sequence ID" value="NZ_FNHE01000009.1"/>
</dbReference>
<organism evidence="4 5">
    <name type="scientific">Geodermatophilus siccatus</name>
    <dbReference type="NCBI Taxonomy" id="1137991"/>
    <lineage>
        <taxon>Bacteria</taxon>
        <taxon>Bacillati</taxon>
        <taxon>Actinomycetota</taxon>
        <taxon>Actinomycetes</taxon>
        <taxon>Geodermatophilales</taxon>
        <taxon>Geodermatophilaceae</taxon>
        <taxon>Geodermatophilus</taxon>
    </lineage>
</organism>
<feature type="domain" description="DUF1707" evidence="3">
    <location>
        <begin position="10"/>
        <end position="62"/>
    </location>
</feature>
<protein>
    <recommendedName>
        <fullName evidence="3">DUF1707 domain-containing protein</fullName>
    </recommendedName>
</protein>
<dbReference type="EMBL" id="FNHE01000009">
    <property type="protein sequence ID" value="SDM87697.1"/>
    <property type="molecule type" value="Genomic_DNA"/>
</dbReference>
<feature type="region of interest" description="Disordered" evidence="1">
    <location>
        <begin position="56"/>
        <end position="80"/>
    </location>
</feature>
<keyword evidence="2" id="KW-1133">Transmembrane helix</keyword>
<keyword evidence="2" id="KW-0472">Membrane</keyword>
<feature type="transmembrane region" description="Helical" evidence="2">
    <location>
        <begin position="86"/>
        <end position="107"/>
    </location>
</feature>
<feature type="compositionally biased region" description="Pro residues" evidence="1">
    <location>
        <begin position="63"/>
        <end position="73"/>
    </location>
</feature>
<proteinExistence type="predicted"/>
<dbReference type="PANTHER" id="PTHR40763">
    <property type="entry name" value="MEMBRANE PROTEIN-RELATED"/>
    <property type="match status" value="1"/>
</dbReference>
<dbReference type="Pfam" id="PF08044">
    <property type="entry name" value="DUF1707"/>
    <property type="match status" value="1"/>
</dbReference>
<evidence type="ECO:0000256" key="2">
    <source>
        <dbReference type="SAM" id="Phobius"/>
    </source>
</evidence>
<evidence type="ECO:0000313" key="4">
    <source>
        <dbReference type="EMBL" id="SDM87697.1"/>
    </source>
</evidence>
<dbReference type="PANTHER" id="PTHR40763:SF4">
    <property type="entry name" value="DUF1707 DOMAIN-CONTAINING PROTEIN"/>
    <property type="match status" value="1"/>
</dbReference>
<keyword evidence="2" id="KW-0812">Transmembrane</keyword>
<evidence type="ECO:0000259" key="3">
    <source>
        <dbReference type="Pfam" id="PF08044"/>
    </source>
</evidence>
<dbReference type="Proteomes" id="UP000198680">
    <property type="component" value="Unassembled WGS sequence"/>
</dbReference>
<dbReference type="AlphaFoldDB" id="A0A1G9WTG8"/>
<dbReference type="InterPro" id="IPR012551">
    <property type="entry name" value="DUF1707_SHOCT-like"/>
</dbReference>
<evidence type="ECO:0000313" key="5">
    <source>
        <dbReference type="Proteomes" id="UP000198680"/>
    </source>
</evidence>
<evidence type="ECO:0000256" key="1">
    <source>
        <dbReference type="SAM" id="MobiDB-lite"/>
    </source>
</evidence>
<gene>
    <name evidence="4" type="ORF">SAMN05660642_03524</name>
</gene>
<reference evidence="5" key="1">
    <citation type="submission" date="2016-10" db="EMBL/GenBank/DDBJ databases">
        <authorList>
            <person name="Varghese N."/>
            <person name="Submissions S."/>
        </authorList>
    </citation>
    <scope>NUCLEOTIDE SEQUENCE [LARGE SCALE GENOMIC DNA]</scope>
    <source>
        <strain evidence="5">DSM 45419</strain>
    </source>
</reference>
<keyword evidence="5" id="KW-1185">Reference proteome</keyword>
<feature type="transmembrane region" description="Helical" evidence="2">
    <location>
        <begin position="119"/>
        <end position="139"/>
    </location>
</feature>
<sequence>MIEPVHPDELRVSDPERAAVQEKLRRAVAAGQLDLHEFDTRVQSVWAARTRGELSRVTRDLPEPPPEPPSPPPLDRRFSDDDAGTAMRVLTIIWASVTAVNLAVWTLVSVTTGQFVYPWWIWLSVPGAALLVLYVVGIGRPRR</sequence>
<dbReference type="STRING" id="1137991.SAMN05660642_03524"/>